<dbReference type="CDD" id="cd00130">
    <property type="entry name" value="PAS"/>
    <property type="match status" value="1"/>
</dbReference>
<dbReference type="Pfam" id="PF13426">
    <property type="entry name" value="PAS_9"/>
    <property type="match status" value="1"/>
</dbReference>
<evidence type="ECO:0000313" key="11">
    <source>
        <dbReference type="EMBL" id="ADB58501.1"/>
    </source>
</evidence>
<feature type="domain" description="Response regulatory" evidence="8">
    <location>
        <begin position="13"/>
        <end position="124"/>
    </location>
</feature>
<dbReference type="SMART" id="SM00388">
    <property type="entry name" value="HisKA"/>
    <property type="match status" value="1"/>
</dbReference>
<keyword evidence="5" id="KW-0418">Kinase</keyword>
<dbReference type="InterPro" id="IPR000700">
    <property type="entry name" value="PAS-assoc_C"/>
</dbReference>
<dbReference type="PaxDb" id="572546-Arcpr_1453"/>
<evidence type="ECO:0000256" key="2">
    <source>
        <dbReference type="ARBA" id="ARBA00012438"/>
    </source>
</evidence>
<dbReference type="SUPFAM" id="SSF55781">
    <property type="entry name" value="GAF domain-like"/>
    <property type="match status" value="1"/>
</dbReference>
<feature type="domain" description="PAS" evidence="9">
    <location>
        <begin position="172"/>
        <end position="212"/>
    </location>
</feature>
<evidence type="ECO:0000256" key="3">
    <source>
        <dbReference type="ARBA" id="ARBA00022553"/>
    </source>
</evidence>
<organism evidence="11 12">
    <name type="scientific">Archaeoglobus profundus (strain DSM 5631 / JCM 9629 / NBRC 100127 / Av18)</name>
    <dbReference type="NCBI Taxonomy" id="572546"/>
    <lineage>
        <taxon>Archaea</taxon>
        <taxon>Methanobacteriati</taxon>
        <taxon>Methanobacteriota</taxon>
        <taxon>Archaeoglobi</taxon>
        <taxon>Archaeoglobales</taxon>
        <taxon>Archaeoglobaceae</taxon>
        <taxon>Archaeoglobus</taxon>
    </lineage>
</organism>
<evidence type="ECO:0000256" key="4">
    <source>
        <dbReference type="ARBA" id="ARBA00022679"/>
    </source>
</evidence>
<dbReference type="eggNOG" id="arCOG02383">
    <property type="taxonomic scope" value="Archaea"/>
</dbReference>
<dbReference type="eggNOG" id="arCOG06192">
    <property type="taxonomic scope" value="Archaea"/>
</dbReference>
<dbReference type="Proteomes" id="UP000001901">
    <property type="component" value="Chromosome"/>
</dbReference>
<dbReference type="InterPro" id="IPR000014">
    <property type="entry name" value="PAS"/>
</dbReference>
<dbReference type="PANTHER" id="PTHR43304">
    <property type="entry name" value="PHYTOCHROME-LIKE PROTEIN CPH1"/>
    <property type="match status" value="1"/>
</dbReference>
<evidence type="ECO:0000256" key="7">
    <source>
        <dbReference type="SAM" id="Coils"/>
    </source>
</evidence>
<accession>D2REF7</accession>
<keyword evidence="7" id="KW-0175">Coiled coil</keyword>
<dbReference type="SUPFAM" id="SSF55785">
    <property type="entry name" value="PYP-like sensor domain (PAS domain)"/>
    <property type="match status" value="1"/>
</dbReference>
<comment type="catalytic activity">
    <reaction evidence="1">
        <text>ATP + protein L-histidine = ADP + protein N-phospho-L-histidine.</text>
        <dbReference type="EC" id="2.7.13.3"/>
    </reaction>
</comment>
<keyword evidence="4" id="KW-0808">Transferase</keyword>
<dbReference type="InterPro" id="IPR011006">
    <property type="entry name" value="CheY-like_superfamily"/>
</dbReference>
<feature type="domain" description="PAC" evidence="10">
    <location>
        <begin position="216"/>
        <end position="266"/>
    </location>
</feature>
<dbReference type="InterPro" id="IPR052162">
    <property type="entry name" value="Sensor_kinase/Photoreceptor"/>
</dbReference>
<evidence type="ECO:0000256" key="5">
    <source>
        <dbReference type="ARBA" id="ARBA00022777"/>
    </source>
</evidence>
<name>D2REF7_ARCPA</name>
<evidence type="ECO:0000313" key="12">
    <source>
        <dbReference type="Proteomes" id="UP000001901"/>
    </source>
</evidence>
<comment type="caution">
    <text evidence="6">Lacks conserved residue(s) required for the propagation of feature annotation.</text>
</comment>
<evidence type="ECO:0000256" key="1">
    <source>
        <dbReference type="ARBA" id="ARBA00000085"/>
    </source>
</evidence>
<dbReference type="InterPro" id="IPR035965">
    <property type="entry name" value="PAS-like_dom_sf"/>
</dbReference>
<dbReference type="CDD" id="cd00082">
    <property type="entry name" value="HisKA"/>
    <property type="match status" value="1"/>
</dbReference>
<dbReference type="Gene3D" id="1.10.287.130">
    <property type="match status" value="1"/>
</dbReference>
<dbReference type="HOGENOM" id="CLU_551663_0_0_2"/>
<dbReference type="NCBIfam" id="TIGR00229">
    <property type="entry name" value="sensory_box"/>
    <property type="match status" value="1"/>
</dbReference>
<dbReference type="SMART" id="SM00091">
    <property type="entry name" value="PAS"/>
    <property type="match status" value="1"/>
</dbReference>
<dbReference type="Pfam" id="PF00512">
    <property type="entry name" value="HisKA"/>
    <property type="match status" value="1"/>
</dbReference>
<dbReference type="KEGG" id="apo:Arcpr_1453"/>
<evidence type="ECO:0000259" key="10">
    <source>
        <dbReference type="PROSITE" id="PS50113"/>
    </source>
</evidence>
<dbReference type="InterPro" id="IPR036097">
    <property type="entry name" value="HisK_dim/P_sf"/>
</dbReference>
<evidence type="ECO:0000259" key="8">
    <source>
        <dbReference type="PROSITE" id="PS50110"/>
    </source>
</evidence>
<dbReference type="SUPFAM" id="SSF47384">
    <property type="entry name" value="Homodimeric domain of signal transducing histidine kinase"/>
    <property type="match status" value="1"/>
</dbReference>
<dbReference type="PROSITE" id="PS50112">
    <property type="entry name" value="PAS"/>
    <property type="match status" value="1"/>
</dbReference>
<dbReference type="STRING" id="572546.Arcpr_1453"/>
<dbReference type="InterPro" id="IPR001789">
    <property type="entry name" value="Sig_transdc_resp-reg_receiver"/>
</dbReference>
<proteinExistence type="predicted"/>
<dbReference type="PROSITE" id="PS50113">
    <property type="entry name" value="PAC"/>
    <property type="match status" value="1"/>
</dbReference>
<evidence type="ECO:0000259" key="9">
    <source>
        <dbReference type="PROSITE" id="PS50112"/>
    </source>
</evidence>
<feature type="coiled-coil region" evidence="7">
    <location>
        <begin position="379"/>
        <end position="439"/>
    </location>
</feature>
<dbReference type="InterPro" id="IPR003661">
    <property type="entry name" value="HisK_dim/P_dom"/>
</dbReference>
<dbReference type="SUPFAM" id="SSF52172">
    <property type="entry name" value="CheY-like"/>
    <property type="match status" value="1"/>
</dbReference>
<dbReference type="Gene3D" id="3.40.50.2300">
    <property type="match status" value="1"/>
</dbReference>
<gene>
    <name evidence="11" type="ordered locus">Arcpr_1453</name>
</gene>
<dbReference type="PANTHER" id="PTHR43304:SF1">
    <property type="entry name" value="PAC DOMAIN-CONTAINING PROTEIN"/>
    <property type="match status" value="1"/>
</dbReference>
<dbReference type="GO" id="GO:0000155">
    <property type="term" value="F:phosphorelay sensor kinase activity"/>
    <property type="evidence" value="ECO:0007669"/>
    <property type="project" value="InterPro"/>
</dbReference>
<keyword evidence="3" id="KW-0597">Phosphoprotein</keyword>
<dbReference type="EC" id="2.7.13.3" evidence="2"/>
<dbReference type="PROSITE" id="PS50110">
    <property type="entry name" value="RESPONSE_REGULATORY"/>
    <property type="match status" value="1"/>
</dbReference>
<dbReference type="EMBL" id="CP001857">
    <property type="protein sequence ID" value="ADB58501.1"/>
    <property type="molecule type" value="Genomic_DNA"/>
</dbReference>
<reference evidence="11 12" key="1">
    <citation type="journal article" date="2010" name="Stand. Genomic Sci.">
        <title>Complete genome sequence of Archaeoglobus profundus type strain (AV18).</title>
        <authorList>
            <person name="von Jan M."/>
            <person name="Lapidus A."/>
            <person name="Del Rio T.G."/>
            <person name="Copeland A."/>
            <person name="Tice H."/>
            <person name="Cheng J.F."/>
            <person name="Lucas S."/>
            <person name="Chen F."/>
            <person name="Nolan M."/>
            <person name="Goodwin L."/>
            <person name="Han C."/>
            <person name="Pitluck S."/>
            <person name="Liolios K."/>
            <person name="Ivanova N."/>
            <person name="Mavromatis K."/>
            <person name="Ovchinnikova G."/>
            <person name="Chertkov O."/>
            <person name="Pati A."/>
            <person name="Chen A."/>
            <person name="Palaniappan K."/>
            <person name="Land M."/>
            <person name="Hauser L."/>
            <person name="Chang Y.J."/>
            <person name="Jeffries C.D."/>
            <person name="Saunders E."/>
            <person name="Brettin T."/>
            <person name="Detter J.C."/>
            <person name="Chain P."/>
            <person name="Eichinger K."/>
            <person name="Huber H."/>
            <person name="Spring S."/>
            <person name="Rohde M."/>
            <person name="Goker M."/>
            <person name="Wirth R."/>
            <person name="Woyke T."/>
            <person name="Bristow J."/>
            <person name="Eisen J.A."/>
            <person name="Markowitz V."/>
            <person name="Hugenholtz P."/>
            <person name="Kyrpides N.C."/>
            <person name="Klenk H.P."/>
        </authorList>
    </citation>
    <scope>NUCLEOTIDE SEQUENCE [LARGE SCALE GENOMIC DNA]</scope>
    <source>
        <strain evidence="12">DSM 5631 / JCM 9629 / NBRC 100127 / Av18</strain>
    </source>
</reference>
<dbReference type="Gene3D" id="3.30.450.20">
    <property type="entry name" value="PAS domain"/>
    <property type="match status" value="1"/>
</dbReference>
<sequence length="455" mass="52591">MLYLSKKVGFLVRFVIATQNSFERSRIAERIESEFDCEIIECESCEEVYKLAKLADCLIVGIEILCGLKAVKDLRVSYPYLPIVVILNRGDERYISHALKEGVDYYVFRLGDYYSRIPAVALSAIEKKRREFELDKFRKALEEKERLYRSLTENLPDLVILHDGDKIAFVNSAVESLGYTKEEVLGRSIFEFIHPESADLARERIETMIKTGKSLPPVEEKIFAKDGSLKVFEIRSTPIDIEGKRYILVVARDITRRKKYEMELEKTNRILRTVNSINELMVRAKNDDDLLKGVVDLLSRVYKNVKLWVLNGEKARLYSTNGRTIKDDVYAFPIVGEGEVLGFLSLEADDIEGDEMAILKTLAKDIGFTLVSLKRRRAIKEALRRVEENTEKIATLIDQIRNPLTVIQGIAEIKHDEYYEKIVEQVKRIERLLEDLDKGWVESKKVGELLKRYDF</sequence>
<dbReference type="eggNOG" id="arCOG06538">
    <property type="taxonomic scope" value="Archaea"/>
</dbReference>
<protein>
    <recommendedName>
        <fullName evidence="2">histidine kinase</fullName>
        <ecNumber evidence="2">2.7.13.3</ecNumber>
    </recommendedName>
</protein>
<dbReference type="AlphaFoldDB" id="D2REF7"/>
<keyword evidence="12" id="KW-1185">Reference proteome</keyword>
<evidence type="ECO:0000256" key="6">
    <source>
        <dbReference type="PROSITE-ProRule" id="PRU00169"/>
    </source>
</evidence>